<reference evidence="2" key="1">
    <citation type="submission" date="2015-03" db="EMBL/GenBank/DDBJ databases">
        <authorList>
            <consortium name="Pathogen Informatics"/>
        </authorList>
    </citation>
    <scope>NUCLEOTIDE SEQUENCE [LARGE SCALE GENOMIC DNA]</scope>
    <source>
        <strain evidence="2">K00500041</strain>
    </source>
</reference>
<name>A0A0U0UGJ9_MYCTX</name>
<gene>
    <name evidence="1" type="ORF">ERS007703_04064</name>
</gene>
<evidence type="ECO:0000313" key="1">
    <source>
        <dbReference type="EMBL" id="COW69699.1"/>
    </source>
</evidence>
<accession>A0A0U0UGJ9</accession>
<dbReference type="AlphaFoldDB" id="A0A0U0UGJ9"/>
<dbReference type="Proteomes" id="UP000038802">
    <property type="component" value="Unassembled WGS sequence"/>
</dbReference>
<protein>
    <submittedName>
        <fullName evidence="1">Uncharacterized protein</fullName>
    </submittedName>
</protein>
<sequence length="54" mass="5880">MARLKSYNDSALRRPLTAMWPPCSTSRTSPDTCSWVLATKASSAAFSGEYHSPS</sequence>
<dbReference type="EMBL" id="CSAE01000646">
    <property type="protein sequence ID" value="COW69699.1"/>
    <property type="molecule type" value="Genomic_DNA"/>
</dbReference>
<organism evidence="1 2">
    <name type="scientific">Mycobacterium tuberculosis</name>
    <dbReference type="NCBI Taxonomy" id="1773"/>
    <lineage>
        <taxon>Bacteria</taxon>
        <taxon>Bacillati</taxon>
        <taxon>Actinomycetota</taxon>
        <taxon>Actinomycetes</taxon>
        <taxon>Mycobacteriales</taxon>
        <taxon>Mycobacteriaceae</taxon>
        <taxon>Mycobacterium</taxon>
        <taxon>Mycobacterium tuberculosis complex</taxon>
    </lineage>
</organism>
<evidence type="ECO:0000313" key="2">
    <source>
        <dbReference type="Proteomes" id="UP000038802"/>
    </source>
</evidence>
<proteinExistence type="predicted"/>